<dbReference type="SUPFAM" id="SSF63862">
    <property type="entry name" value="Thiamin pyrophosphokinase, substrate-binding domain"/>
    <property type="match status" value="1"/>
</dbReference>
<dbReference type="GO" id="GO:0004788">
    <property type="term" value="F:thiamine diphosphokinase activity"/>
    <property type="evidence" value="ECO:0007669"/>
    <property type="project" value="UniProtKB-UniRule"/>
</dbReference>
<evidence type="ECO:0000256" key="5">
    <source>
        <dbReference type="NCBIfam" id="TIGR01378"/>
    </source>
</evidence>
<dbReference type="Proteomes" id="UP000009315">
    <property type="component" value="Unassembled WGS sequence"/>
</dbReference>
<dbReference type="SMART" id="SM00983">
    <property type="entry name" value="TPK_B1_binding"/>
    <property type="match status" value="1"/>
</dbReference>
<dbReference type="CDD" id="cd07995">
    <property type="entry name" value="TPK"/>
    <property type="match status" value="1"/>
</dbReference>
<dbReference type="InterPro" id="IPR053149">
    <property type="entry name" value="TPK"/>
</dbReference>
<evidence type="ECO:0000256" key="2">
    <source>
        <dbReference type="ARBA" id="ARBA00022741"/>
    </source>
</evidence>
<reference evidence="7 8" key="1">
    <citation type="journal article" date="2013" name="Genome Announc.">
        <title>Genome Sequence of the Sulfate-Reducing Bacterium Desulfotomaculum hydrothermale Lam5(T).</title>
        <authorList>
            <person name="Amin O."/>
            <person name="Fardeau M.L."/>
            <person name="Valette O."/>
            <person name="Hirschler-Rea A."/>
            <person name="Barbe V."/>
            <person name="Medigue C."/>
            <person name="Vacherie B."/>
            <person name="Ollivier B."/>
            <person name="Bertin P.N."/>
            <person name="Dolla A."/>
        </authorList>
    </citation>
    <scope>NUCLEOTIDE SEQUENCE [LARGE SCALE GENOMIC DNA]</scope>
    <source>
        <strain evidence="8">Lam5 / DSM 18033</strain>
    </source>
</reference>
<gene>
    <name evidence="7" type="ORF">DESHY_30070</name>
</gene>
<name>K8DZI3_9FIRM</name>
<keyword evidence="8" id="KW-1185">Reference proteome</keyword>
<dbReference type="NCBIfam" id="TIGR01378">
    <property type="entry name" value="thi_PPkinase"/>
    <property type="match status" value="1"/>
</dbReference>
<dbReference type="InterPro" id="IPR006282">
    <property type="entry name" value="Thi_PPkinase"/>
</dbReference>
<dbReference type="STRING" id="1121428.DESHY_30070"/>
<dbReference type="SUPFAM" id="SSF63999">
    <property type="entry name" value="Thiamin pyrophosphokinase, catalytic domain"/>
    <property type="match status" value="1"/>
</dbReference>
<evidence type="ECO:0000259" key="6">
    <source>
        <dbReference type="SMART" id="SM00983"/>
    </source>
</evidence>
<keyword evidence="3 7" id="KW-0418">Kinase</keyword>
<dbReference type="InterPro" id="IPR036759">
    <property type="entry name" value="TPK_catalytic_sf"/>
</dbReference>
<dbReference type="PANTHER" id="PTHR41299:SF1">
    <property type="entry name" value="THIAMINE PYROPHOSPHOKINASE"/>
    <property type="match status" value="1"/>
</dbReference>
<dbReference type="RefSeq" id="WP_008411773.1">
    <property type="nucleotide sequence ID" value="NZ_CAOS01000010.1"/>
</dbReference>
<dbReference type="InterPro" id="IPR007371">
    <property type="entry name" value="TPK_catalytic"/>
</dbReference>
<evidence type="ECO:0000256" key="3">
    <source>
        <dbReference type="ARBA" id="ARBA00022777"/>
    </source>
</evidence>
<evidence type="ECO:0000256" key="1">
    <source>
        <dbReference type="ARBA" id="ARBA00022679"/>
    </source>
</evidence>
<feature type="domain" description="Thiamin pyrophosphokinase thiamin-binding" evidence="6">
    <location>
        <begin position="148"/>
        <end position="206"/>
    </location>
</feature>
<dbReference type="Pfam" id="PF04263">
    <property type="entry name" value="TPK_catalytic"/>
    <property type="match status" value="1"/>
</dbReference>
<dbReference type="GO" id="GO:0006772">
    <property type="term" value="P:thiamine metabolic process"/>
    <property type="evidence" value="ECO:0007669"/>
    <property type="project" value="UniProtKB-UniRule"/>
</dbReference>
<protein>
    <recommendedName>
        <fullName evidence="5">Thiamine diphosphokinase</fullName>
        <ecNumber evidence="5">2.7.6.2</ecNumber>
    </recommendedName>
</protein>
<sequence>MTGRILIFSGGALGPWALQEIAAGDFLLGVDRGALFLIENGRQPDLAIGDFDSVTPTEFALIRQASKQCLSCDPVAKDETDTELAFNWALARRPREILLLGATGSRLDHTLANLHLLARALQEGIPCRMADEKNEVMLIQDTTEITKGRFSHISLLPLTDRVTGITLTGFRYPLHRATLTLGQSLGISNILQAPTGKIEIAAGRLLVIKSRD</sequence>
<comment type="caution">
    <text evidence="7">The sequence shown here is derived from an EMBL/GenBank/DDBJ whole genome shotgun (WGS) entry which is preliminary data.</text>
</comment>
<dbReference type="GO" id="GO:0030975">
    <property type="term" value="F:thiamine binding"/>
    <property type="evidence" value="ECO:0007669"/>
    <property type="project" value="InterPro"/>
</dbReference>
<dbReference type="PANTHER" id="PTHR41299">
    <property type="entry name" value="THIAMINE PYROPHOSPHOKINASE"/>
    <property type="match status" value="1"/>
</dbReference>
<dbReference type="AlphaFoldDB" id="K8DZI3"/>
<dbReference type="OrthoDB" id="9804377at2"/>
<organism evidence="7 8">
    <name type="scientific">Desulforamulus hydrothermalis Lam5 = DSM 18033</name>
    <dbReference type="NCBI Taxonomy" id="1121428"/>
    <lineage>
        <taxon>Bacteria</taxon>
        <taxon>Bacillati</taxon>
        <taxon>Bacillota</taxon>
        <taxon>Clostridia</taxon>
        <taxon>Eubacteriales</taxon>
        <taxon>Peptococcaceae</taxon>
        <taxon>Desulforamulus</taxon>
    </lineage>
</organism>
<evidence type="ECO:0000256" key="4">
    <source>
        <dbReference type="ARBA" id="ARBA00022840"/>
    </source>
</evidence>
<dbReference type="eggNOG" id="COG1564">
    <property type="taxonomic scope" value="Bacteria"/>
</dbReference>
<dbReference type="InterPro" id="IPR036371">
    <property type="entry name" value="TPK_B1-bd_sf"/>
</dbReference>
<dbReference type="Gene3D" id="3.40.50.10240">
    <property type="entry name" value="Thiamin pyrophosphokinase, catalytic domain"/>
    <property type="match status" value="1"/>
</dbReference>
<dbReference type="EMBL" id="CAOS01000010">
    <property type="protein sequence ID" value="CCO08380.1"/>
    <property type="molecule type" value="Genomic_DNA"/>
</dbReference>
<evidence type="ECO:0000313" key="8">
    <source>
        <dbReference type="Proteomes" id="UP000009315"/>
    </source>
</evidence>
<proteinExistence type="predicted"/>
<dbReference type="GO" id="GO:0009229">
    <property type="term" value="P:thiamine diphosphate biosynthetic process"/>
    <property type="evidence" value="ECO:0007669"/>
    <property type="project" value="InterPro"/>
</dbReference>
<dbReference type="Pfam" id="PF04265">
    <property type="entry name" value="TPK_B1_binding"/>
    <property type="match status" value="1"/>
</dbReference>
<dbReference type="InterPro" id="IPR007373">
    <property type="entry name" value="Thiamin_PyroPKinase_B1-bd"/>
</dbReference>
<dbReference type="GO" id="GO:0016301">
    <property type="term" value="F:kinase activity"/>
    <property type="evidence" value="ECO:0007669"/>
    <property type="project" value="UniProtKB-KW"/>
</dbReference>
<keyword evidence="4" id="KW-0067">ATP-binding</keyword>
<evidence type="ECO:0000313" key="7">
    <source>
        <dbReference type="EMBL" id="CCO08380.1"/>
    </source>
</evidence>
<accession>K8DZI3</accession>
<dbReference type="EC" id="2.7.6.2" evidence="5"/>
<keyword evidence="2" id="KW-0547">Nucleotide-binding</keyword>
<keyword evidence="1" id="KW-0808">Transferase</keyword>
<dbReference type="GO" id="GO:0005524">
    <property type="term" value="F:ATP binding"/>
    <property type="evidence" value="ECO:0007669"/>
    <property type="project" value="UniProtKB-KW"/>
</dbReference>